<keyword evidence="7" id="KW-0249">Electron transport</keyword>
<evidence type="ECO:0000256" key="2">
    <source>
        <dbReference type="ARBA" id="ARBA00009295"/>
    </source>
</evidence>
<dbReference type="GO" id="GO:0006633">
    <property type="term" value="P:fatty acid biosynthetic process"/>
    <property type="evidence" value="ECO:0007669"/>
    <property type="project" value="UniProtKB-KW"/>
</dbReference>
<evidence type="ECO:0000256" key="4">
    <source>
        <dbReference type="ARBA" id="ARBA00022617"/>
    </source>
</evidence>
<dbReference type="PANTHER" id="PTHR19359">
    <property type="entry name" value="CYTOCHROME B5"/>
    <property type="match status" value="1"/>
</dbReference>
<evidence type="ECO:0000256" key="6">
    <source>
        <dbReference type="ARBA" id="ARBA00022832"/>
    </source>
</evidence>
<comment type="caution">
    <text evidence="13">The sequence shown here is derived from an EMBL/GenBank/DDBJ whole genome shotgun (WGS) entry which is preliminary data.</text>
</comment>
<evidence type="ECO:0000256" key="7">
    <source>
        <dbReference type="ARBA" id="ARBA00022982"/>
    </source>
</evidence>
<dbReference type="SUPFAM" id="SSF55856">
    <property type="entry name" value="Cytochrome b5-like heme/steroid binding domain"/>
    <property type="match status" value="1"/>
</dbReference>
<dbReference type="SMART" id="SM01117">
    <property type="entry name" value="Cyt-b5"/>
    <property type="match status" value="1"/>
</dbReference>
<dbReference type="GO" id="GO:0046872">
    <property type="term" value="F:metal ion binding"/>
    <property type="evidence" value="ECO:0007669"/>
    <property type="project" value="UniProtKB-KW"/>
</dbReference>
<dbReference type="GO" id="GO:0020037">
    <property type="term" value="F:heme binding"/>
    <property type="evidence" value="ECO:0007669"/>
    <property type="project" value="TreeGrafter"/>
</dbReference>
<keyword evidence="9" id="KW-0443">Lipid metabolism</keyword>
<keyword evidence="10" id="KW-0275">Fatty acid biosynthesis</keyword>
<dbReference type="EMBL" id="AJWJ01000135">
    <property type="protein sequence ID" value="KAF2074665.1"/>
    <property type="molecule type" value="Genomic_DNA"/>
</dbReference>
<comment type="similarity">
    <text evidence="2">Belongs to the fatty acid desaturase type 1 family.</text>
</comment>
<keyword evidence="3" id="KW-0444">Lipid biosynthesis</keyword>
<comment type="cofactor">
    <cofactor evidence="1">
        <name>Fe cation</name>
        <dbReference type="ChEBI" id="CHEBI:24875"/>
    </cofactor>
</comment>
<evidence type="ECO:0000256" key="8">
    <source>
        <dbReference type="ARBA" id="ARBA00023004"/>
    </source>
</evidence>
<keyword evidence="14" id="KW-1185">Reference proteome</keyword>
<dbReference type="AlphaFoldDB" id="A0A8J4PVW6"/>
<dbReference type="GO" id="GO:0016020">
    <property type="term" value="C:membrane"/>
    <property type="evidence" value="ECO:0007669"/>
    <property type="project" value="TreeGrafter"/>
</dbReference>
<evidence type="ECO:0000313" key="14">
    <source>
        <dbReference type="Proteomes" id="UP000695562"/>
    </source>
</evidence>
<gene>
    <name evidence="13" type="ORF">CYY_004015</name>
</gene>
<dbReference type="InterPro" id="IPR036400">
    <property type="entry name" value="Cyt_B5-like_heme/steroid_sf"/>
</dbReference>
<evidence type="ECO:0000259" key="12">
    <source>
        <dbReference type="PROSITE" id="PS50255"/>
    </source>
</evidence>
<dbReference type="InterPro" id="IPR001199">
    <property type="entry name" value="Cyt_B5-like_heme/steroid-bd"/>
</dbReference>
<proteinExistence type="inferred from homology"/>
<evidence type="ECO:0000256" key="1">
    <source>
        <dbReference type="ARBA" id="ARBA00001962"/>
    </source>
</evidence>
<dbReference type="FunFam" id="3.10.120.10:FF:000007">
    <property type="entry name" value="Sulfite oxidase, mitochondrial"/>
    <property type="match status" value="1"/>
</dbReference>
<sequence>MVMILLKTSDDEEIEVESSVRQLIGSLKLIEKNDQDQEVYAIDIESQYIDFVLDYVEWLDQHLEDYETVQYTFKQQTDIDHLNEMQDLLDHLDIRYLSNQLNQYKSLLLKRSNQYYSWEEIKKHQYEDDLWLLINNCVYDVTKWIDDHPGGDSILNGAAIDSSYYFEIYHRTDNSFKKLNKYFIGYLRKEDYEKVKTETESLDSSDEFLERLKHLCPQHNML</sequence>
<organism evidence="13 14">
    <name type="scientific">Polysphondylium violaceum</name>
    <dbReference type="NCBI Taxonomy" id="133409"/>
    <lineage>
        <taxon>Eukaryota</taxon>
        <taxon>Amoebozoa</taxon>
        <taxon>Evosea</taxon>
        <taxon>Eumycetozoa</taxon>
        <taxon>Dictyostelia</taxon>
        <taxon>Dictyosteliales</taxon>
        <taxon>Dictyosteliaceae</taxon>
        <taxon>Polysphondylium</taxon>
    </lineage>
</organism>
<dbReference type="PANTHER" id="PTHR19359:SF25">
    <property type="entry name" value="CYTOCHROME B5 HEME-BINDING DOMAIN-CONTAINING PROTEIN"/>
    <property type="match status" value="1"/>
</dbReference>
<keyword evidence="6" id="KW-0276">Fatty acid metabolism</keyword>
<comment type="similarity">
    <text evidence="11">Belongs to the cytochrome b5 family.</text>
</comment>
<dbReference type="Pfam" id="PF00173">
    <property type="entry name" value="Cyt-b5"/>
    <property type="match status" value="1"/>
</dbReference>
<dbReference type="Gene3D" id="3.10.120.10">
    <property type="entry name" value="Cytochrome b5-like heme/steroid binding domain"/>
    <property type="match status" value="1"/>
</dbReference>
<dbReference type="Proteomes" id="UP000695562">
    <property type="component" value="Unassembled WGS sequence"/>
</dbReference>
<accession>A0A8J4PVW6</accession>
<evidence type="ECO:0000256" key="9">
    <source>
        <dbReference type="ARBA" id="ARBA00023098"/>
    </source>
</evidence>
<feature type="domain" description="Cytochrome b5 heme-binding" evidence="12">
    <location>
        <begin position="113"/>
        <end position="188"/>
    </location>
</feature>
<name>A0A8J4PVW6_9MYCE</name>
<dbReference type="OrthoDB" id="260091at2759"/>
<evidence type="ECO:0000313" key="13">
    <source>
        <dbReference type="EMBL" id="KAF2074665.1"/>
    </source>
</evidence>
<evidence type="ECO:0000256" key="3">
    <source>
        <dbReference type="ARBA" id="ARBA00022516"/>
    </source>
</evidence>
<reference evidence="13" key="1">
    <citation type="submission" date="2020-01" db="EMBL/GenBank/DDBJ databases">
        <title>Development of genomics and gene disruption for Polysphondylium violaceum indicates a role for the polyketide synthase stlB in stalk morphogenesis.</title>
        <authorList>
            <person name="Narita B."/>
            <person name="Kawabe Y."/>
            <person name="Kin K."/>
            <person name="Saito T."/>
            <person name="Gibbs R."/>
            <person name="Kuspa A."/>
            <person name="Muzny D."/>
            <person name="Queller D."/>
            <person name="Richards S."/>
            <person name="Strassman J."/>
            <person name="Sucgang R."/>
            <person name="Worley K."/>
            <person name="Schaap P."/>
        </authorList>
    </citation>
    <scope>NUCLEOTIDE SEQUENCE</scope>
    <source>
        <strain evidence="13">QSvi11</strain>
    </source>
</reference>
<keyword evidence="8" id="KW-0408">Iron</keyword>
<dbReference type="InterPro" id="IPR050668">
    <property type="entry name" value="Cytochrome_b5"/>
</dbReference>
<evidence type="ECO:0000256" key="5">
    <source>
        <dbReference type="ARBA" id="ARBA00022723"/>
    </source>
</evidence>
<protein>
    <recommendedName>
        <fullName evidence="12">Cytochrome b5 heme-binding domain-containing protein</fullName>
    </recommendedName>
</protein>
<evidence type="ECO:0000256" key="10">
    <source>
        <dbReference type="ARBA" id="ARBA00023160"/>
    </source>
</evidence>
<keyword evidence="7" id="KW-0813">Transport</keyword>
<keyword evidence="4" id="KW-0349">Heme</keyword>
<evidence type="ECO:0000256" key="11">
    <source>
        <dbReference type="ARBA" id="ARBA00038168"/>
    </source>
</evidence>
<keyword evidence="5" id="KW-0479">Metal-binding</keyword>
<dbReference type="PROSITE" id="PS50255">
    <property type="entry name" value="CYTOCHROME_B5_2"/>
    <property type="match status" value="1"/>
</dbReference>